<feature type="compositionally biased region" description="Basic and acidic residues" evidence="1">
    <location>
        <begin position="101"/>
        <end position="122"/>
    </location>
</feature>
<dbReference type="Proteomes" id="UP001218188">
    <property type="component" value="Unassembled WGS sequence"/>
</dbReference>
<protein>
    <submittedName>
        <fullName evidence="2">Uncharacterized protein</fullName>
    </submittedName>
</protein>
<accession>A0AAD6SF33</accession>
<evidence type="ECO:0000313" key="2">
    <source>
        <dbReference type="EMBL" id="KAJ7026503.1"/>
    </source>
</evidence>
<organism evidence="2 3">
    <name type="scientific">Mycena alexandri</name>
    <dbReference type="NCBI Taxonomy" id="1745969"/>
    <lineage>
        <taxon>Eukaryota</taxon>
        <taxon>Fungi</taxon>
        <taxon>Dikarya</taxon>
        <taxon>Basidiomycota</taxon>
        <taxon>Agaricomycotina</taxon>
        <taxon>Agaricomycetes</taxon>
        <taxon>Agaricomycetidae</taxon>
        <taxon>Agaricales</taxon>
        <taxon>Marasmiineae</taxon>
        <taxon>Mycenaceae</taxon>
        <taxon>Mycena</taxon>
    </lineage>
</organism>
<name>A0AAD6SF33_9AGAR</name>
<comment type="caution">
    <text evidence="2">The sequence shown here is derived from an EMBL/GenBank/DDBJ whole genome shotgun (WGS) entry which is preliminary data.</text>
</comment>
<gene>
    <name evidence="2" type="ORF">C8F04DRAFT_1190451</name>
</gene>
<reference evidence="2" key="1">
    <citation type="submission" date="2023-03" db="EMBL/GenBank/DDBJ databases">
        <title>Massive genome expansion in bonnet fungi (Mycena s.s.) driven by repeated elements and novel gene families across ecological guilds.</title>
        <authorList>
            <consortium name="Lawrence Berkeley National Laboratory"/>
            <person name="Harder C.B."/>
            <person name="Miyauchi S."/>
            <person name="Viragh M."/>
            <person name="Kuo A."/>
            <person name="Thoen E."/>
            <person name="Andreopoulos B."/>
            <person name="Lu D."/>
            <person name="Skrede I."/>
            <person name="Drula E."/>
            <person name="Henrissat B."/>
            <person name="Morin E."/>
            <person name="Kohler A."/>
            <person name="Barry K."/>
            <person name="LaButti K."/>
            <person name="Morin E."/>
            <person name="Salamov A."/>
            <person name="Lipzen A."/>
            <person name="Mereny Z."/>
            <person name="Hegedus B."/>
            <person name="Baldrian P."/>
            <person name="Stursova M."/>
            <person name="Weitz H."/>
            <person name="Taylor A."/>
            <person name="Grigoriev I.V."/>
            <person name="Nagy L.G."/>
            <person name="Martin F."/>
            <person name="Kauserud H."/>
        </authorList>
    </citation>
    <scope>NUCLEOTIDE SEQUENCE</scope>
    <source>
        <strain evidence="2">CBHHK200</strain>
    </source>
</reference>
<dbReference type="EMBL" id="JARJCM010000137">
    <property type="protein sequence ID" value="KAJ7026503.1"/>
    <property type="molecule type" value="Genomic_DNA"/>
</dbReference>
<dbReference type="AlphaFoldDB" id="A0AAD6SF33"/>
<evidence type="ECO:0000313" key="3">
    <source>
        <dbReference type="Proteomes" id="UP001218188"/>
    </source>
</evidence>
<keyword evidence="3" id="KW-1185">Reference proteome</keyword>
<evidence type="ECO:0000256" key="1">
    <source>
        <dbReference type="SAM" id="MobiDB-lite"/>
    </source>
</evidence>
<sequence>MRSGERRARPTSRLRALHHTEGQWTHHPASGESELAPSVRHWTKQGGVGGGGTNETETSRVRWRQGRAGVGDGTSSGSVTHSSCPSMLWREPVNHQYTASRKAEDCVEEREGKNAKQAKEGKTPTPRMRIYTHPEQRMSCTRERARGGWAKNDEGPLFGRWRAVEEYKSSQFRHATWEGKGWRPREGIEREEDAGGNGCLRPRVRVSSVEGVKINRITHVPVGHAKCQELEAPSRAKRGAGMVHTHESSGCAFAFVGTRPMQDSQGELLNSRCGTLDAAGGERELVAPRRGRVGSE</sequence>
<proteinExistence type="predicted"/>
<feature type="region of interest" description="Disordered" evidence="1">
    <location>
        <begin position="1"/>
        <end position="127"/>
    </location>
</feature>